<keyword evidence="1" id="KW-0732">Signal</keyword>
<evidence type="ECO:0000256" key="1">
    <source>
        <dbReference type="ARBA" id="ARBA00022729"/>
    </source>
</evidence>
<dbReference type="EMBL" id="CP025096">
    <property type="protein sequence ID" value="AUD03067.1"/>
    <property type="molecule type" value="Genomic_DNA"/>
</dbReference>
<dbReference type="Gene3D" id="2.130.10.130">
    <property type="entry name" value="Integrin alpha, N-terminal"/>
    <property type="match status" value="3"/>
</dbReference>
<feature type="region of interest" description="Disordered" evidence="2">
    <location>
        <begin position="205"/>
        <end position="235"/>
    </location>
</feature>
<dbReference type="Pfam" id="PF13517">
    <property type="entry name" value="FG-GAP_3"/>
    <property type="match status" value="4"/>
</dbReference>
<dbReference type="InterPro" id="IPR027039">
    <property type="entry name" value="Crtac1"/>
</dbReference>
<sequence>MHHLLGLTGLLTLTLVGCRHTPTRFEQLKASETGITFANTITESDSLNVLEFEYIYNGSGVGVGDFNGDGLPDVFFAGNQVSSRMYLNKGDFKFQDVTDSAGVGTRYWCTGVAVADINQDGRQDIYVSTIHPDRDRAVPNLLFINTGNDANGLPHFVESAQAVGLADSSYSTQATFLDYDRDGDLDVFLLTNALENFNRNNVIGPRNNGSARSQDKLFRNDSPHRPKGVITPAKAPPLGIEGIHFTNVSDQAGLLHEGWGLGVLVNDVNQDGWPDVYVANDFQSNDVWLINNQDGTFRNRIAESLKHQSHNSMGMDMADINNDGLNDIAVVDMLPDDNLRQKTMFSTIPYDRFQMARRLGYQPQYIRNVLQLNRGFTTSTLSSPTSLSSPSSPSLPLFSDIGYLAGTAATDWSWSALFSDLDNDGFRDLLITNGYRKDITDLDFTSYNRDGGTFGTDADRRAQLLKRIVDLEPVYKPNFLFHNSGDLHFTNVASEWGLTEPSFTNGTAYADFDNDGDLDLVMNNINDPAFIYRNRTVENAVDSSASHFLRINLEGNPGNLEGLGARVAVWTGGQVHYTEYTRQRGYQSTMASGIHIGLGVAKRIDSLKIVWPNGNGQLIRNITPNQTLTVAEQKATPQPHTFLSMQTVEAPLLTEVSPSLSGLSFHHQEDDFVDYKAQQTLLSHKHSQIGPGLAVGDVDGNGLDDIYIAGSAYKGGTFFLQQENLKAAQSTFPDAAFSGSPFRGAAFRGAAFRRKDRPTKKPEETGVLLFDADLDGDLDLYAVHGSTEFGKDEAACQDSLYLNDGKGNFRSSPTALPNTMSSGSCVIATDFDHDGDLDLFVSGRIVPQRYPEPARSYLLRNDSRAGVVHFTDVTDQIAPGLSQAGLICAALWTDVDNDSWPDLMLAGEFMPVTLFKNQQGRRFTSVNSPALASSTGFWNSLSAGDFDNDGDMDYIAGNLGLNCRLQASTTQPVSIYAADYDKNGTLDPILTFFNGGVEYPFHPRDVLTDQIPSFKKKMTSYAAYGKTTLANLLSADEQQQSLIKRATYCSSAYIENRAGEFVVHALPIEAQFSPVFGSSVIDINHDGNLDVLLVGNDYATEVLSGWQDAGLGLCLLGDGRGHFKTTTPANSGFVVDGDAKALSTVLLANGQLYYVATQNNGALRVFRETAATITYKRVKTADLQLIQLSKEKKRKTELTYGSGYLSQSSRTVEKNRD</sequence>
<organism evidence="4 5">
    <name type="scientific">Spirosoma pollinicola</name>
    <dbReference type="NCBI Taxonomy" id="2057025"/>
    <lineage>
        <taxon>Bacteria</taxon>
        <taxon>Pseudomonadati</taxon>
        <taxon>Bacteroidota</taxon>
        <taxon>Cytophagia</taxon>
        <taxon>Cytophagales</taxon>
        <taxon>Cytophagaceae</taxon>
        <taxon>Spirosoma</taxon>
    </lineage>
</organism>
<feature type="domain" description="ASPIC/UnbV" evidence="3">
    <location>
        <begin position="562"/>
        <end position="629"/>
    </location>
</feature>
<name>A0A2K8YZK1_9BACT</name>
<keyword evidence="5" id="KW-1185">Reference proteome</keyword>
<dbReference type="InterPro" id="IPR028994">
    <property type="entry name" value="Integrin_alpha_N"/>
</dbReference>
<dbReference type="InterPro" id="IPR013517">
    <property type="entry name" value="FG-GAP"/>
</dbReference>
<gene>
    <name evidence="4" type="ORF">CWM47_15215</name>
</gene>
<evidence type="ECO:0000259" key="3">
    <source>
        <dbReference type="Pfam" id="PF07593"/>
    </source>
</evidence>
<dbReference type="PANTHER" id="PTHR16026:SF0">
    <property type="entry name" value="CARTILAGE ACIDIC PROTEIN 1"/>
    <property type="match status" value="1"/>
</dbReference>
<dbReference type="AlphaFoldDB" id="A0A2K8YZK1"/>
<dbReference type="InterPro" id="IPR011519">
    <property type="entry name" value="UnbV_ASPIC"/>
</dbReference>
<dbReference type="SUPFAM" id="SSF69318">
    <property type="entry name" value="Integrin alpha N-terminal domain"/>
    <property type="match status" value="3"/>
</dbReference>
<evidence type="ECO:0000313" key="4">
    <source>
        <dbReference type="EMBL" id="AUD03067.1"/>
    </source>
</evidence>
<evidence type="ECO:0000313" key="5">
    <source>
        <dbReference type="Proteomes" id="UP000232883"/>
    </source>
</evidence>
<dbReference type="Proteomes" id="UP000232883">
    <property type="component" value="Chromosome"/>
</dbReference>
<evidence type="ECO:0000256" key="2">
    <source>
        <dbReference type="SAM" id="MobiDB-lite"/>
    </source>
</evidence>
<proteinExistence type="predicted"/>
<dbReference type="PANTHER" id="PTHR16026">
    <property type="entry name" value="CARTILAGE ACIDIC PROTEIN 1"/>
    <property type="match status" value="1"/>
</dbReference>
<dbReference type="RefSeq" id="WP_100988940.1">
    <property type="nucleotide sequence ID" value="NZ_CP025096.1"/>
</dbReference>
<dbReference type="Pfam" id="PF07593">
    <property type="entry name" value="UnbV_ASPIC"/>
    <property type="match status" value="1"/>
</dbReference>
<accession>A0A2K8YZK1</accession>
<feature type="compositionally biased region" description="Basic and acidic residues" evidence="2">
    <location>
        <begin position="213"/>
        <end position="224"/>
    </location>
</feature>
<reference evidence="4 5" key="1">
    <citation type="submission" date="2017-11" db="EMBL/GenBank/DDBJ databases">
        <title>Taxonomic description and genome sequences of Spirosoma HA7 sp. nov., isolated from pollen microhabitat of Corylus avellana.</title>
        <authorList>
            <person name="Ambika Manirajan B."/>
            <person name="Suarez C."/>
            <person name="Ratering S."/>
            <person name="Geissler-Plaum R."/>
            <person name="Cardinale M."/>
            <person name="Sylvia S."/>
        </authorList>
    </citation>
    <scope>NUCLEOTIDE SEQUENCE [LARGE SCALE GENOMIC DNA]</scope>
    <source>
        <strain evidence="4 5">HA7</strain>
    </source>
</reference>
<protein>
    <submittedName>
        <fullName evidence="4">RNA-binding protein</fullName>
    </submittedName>
</protein>
<dbReference type="OrthoDB" id="1488345at2"/>
<dbReference type="KEGG" id="spir:CWM47_15215"/>